<keyword evidence="5" id="KW-1185">Reference proteome</keyword>
<dbReference type="InterPro" id="IPR054471">
    <property type="entry name" value="GPIID_WHD"/>
</dbReference>
<comment type="caution">
    <text evidence="4">The sequence shown here is derived from an EMBL/GenBank/DDBJ whole genome shotgun (WGS) entry which is preliminary data.</text>
</comment>
<dbReference type="EMBL" id="JAZGUE010000003">
    <property type="protein sequence ID" value="KAL2268697.1"/>
    <property type="molecule type" value="Genomic_DNA"/>
</dbReference>
<feature type="domain" description="Nephrocystin 3-like N-terminal" evidence="3">
    <location>
        <begin position="357"/>
        <end position="521"/>
    </location>
</feature>
<reference evidence="4 5" key="1">
    <citation type="journal article" date="2024" name="Commun. Biol.">
        <title>Comparative genomic analysis of thermophilic fungi reveals convergent evolutionary adaptations and gene losses.</title>
        <authorList>
            <person name="Steindorff A.S."/>
            <person name="Aguilar-Pontes M.V."/>
            <person name="Robinson A.J."/>
            <person name="Andreopoulos B."/>
            <person name="LaButti K."/>
            <person name="Kuo A."/>
            <person name="Mondo S."/>
            <person name="Riley R."/>
            <person name="Otillar R."/>
            <person name="Haridas S."/>
            <person name="Lipzen A."/>
            <person name="Grimwood J."/>
            <person name="Schmutz J."/>
            <person name="Clum A."/>
            <person name="Reid I.D."/>
            <person name="Moisan M.C."/>
            <person name="Butler G."/>
            <person name="Nguyen T.T.M."/>
            <person name="Dewar K."/>
            <person name="Conant G."/>
            <person name="Drula E."/>
            <person name="Henrissat B."/>
            <person name="Hansel C."/>
            <person name="Singer S."/>
            <person name="Hutchinson M.I."/>
            <person name="de Vries R.P."/>
            <person name="Natvig D.O."/>
            <person name="Powell A.J."/>
            <person name="Tsang A."/>
            <person name="Grigoriev I.V."/>
        </authorList>
    </citation>
    <scope>NUCLEOTIDE SEQUENCE [LARGE SCALE GENOMIC DNA]</scope>
    <source>
        <strain evidence="4 5">ATCC 22073</strain>
    </source>
</reference>
<accession>A0ABR4DGG7</accession>
<dbReference type="InterPro" id="IPR056884">
    <property type="entry name" value="NPHP3-like_N"/>
</dbReference>
<evidence type="ECO:0008006" key="6">
    <source>
        <dbReference type="Google" id="ProtNLM"/>
    </source>
</evidence>
<dbReference type="Pfam" id="PF24883">
    <property type="entry name" value="NPHP3_N"/>
    <property type="match status" value="1"/>
</dbReference>
<evidence type="ECO:0000259" key="3">
    <source>
        <dbReference type="Pfam" id="PF24883"/>
    </source>
</evidence>
<dbReference type="InterPro" id="IPR015943">
    <property type="entry name" value="WD40/YVTN_repeat-like_dom_sf"/>
</dbReference>
<sequence length="1573" mass="177159">MITILGILSPPRRRPALDTRLSLSRQSSRARGFLQRMLSRQRTLPHEGMNAHGNIGLNLLFCPTEPLIDLIFVHSLGGGSTKTWCYSEDPAQFWPKEWLPREQGFRNVRIHSFGYDADWLSSKSGPTINIYDFARQLLESLRHSPHTSRTENDIVFVAHSMGGLVIKQAYVLARQDPSMADLARRMKAMVFMGTPHRGSDLAQTLNNILRSSSLSVRSYIANLTRQNELLALLNDSFRHYANDVTLFSFYESHPTDLYIRSEVIVPKESAILGYTHERYAMLDADHRRICKFESPSDHNYVFVRNTLRSVIDSIVERTTKEHKVDIWQELRQIESFLGMPSRPDDDLEDVEAARVEGSCEWLADNPIFQRWVDPGSEDRSMVYWLSARPATGKSVLSGYVINFLDDKSIDCSYYFFRHGDKDRSTMSGFLRSLLYQMALRSTRVRQQLMSMIEQTVRFNKDDSNFIWRNFVWPIIAKTSTPSTIHYWVLDALDECSGFDALFAAMSSITPQARIRILITSRKLPEISQRFGELQGMPGDAISVFHEEISLKHTEADIHLYLKANRHKLHVGSENQKDEFILRILEKSEGCFLWVRFVLDELASAWSIHQVMDILNKVPQQMDPLYTRALTAMSSKPSESRTLIRAILTWIVCAARPLTVAELSEALRLDEEYEVPELESAVVSLCAGLAHVDKNGRATIVHLTARTFLTDPALDSEFRIDENQGHLRLATCCLKFLCSDHMRLPRGRRGMKKQTTSQSQTRSPFAAYACLEFAEHLRRATSTNNTLSSVLHQFLGANILSWIEYVAAAENLPILKRTANSINTYLQRCIQSSPPPDEFVRLAETWVVDLHRIVAGFGSNLLTFPRAIYWLIPPFCPKSSAVAATAGSRFSRITVKGLKNECWNDRISCIDSHEASASAVACANTIFAVGYSRGSVILHHCSTCLPWKTLEHGGPVRHLLFNGQSTHLISAGQQDIKVWDVDSGSVCWDAEVPRDIMTVAFTEDEKTVMVADKTSTFTAWSMQSGKVERTLNWAEKMPFPDEGTFRRPPQVAALSPDASLLGIVYRGRPVCLYEVEEEELHGVVSRVSDHSLGSDLSPIALVFNKNRDSPTLAVAYEDGDVCLFDYEELTMLASFEASAHLLACSPDGLTLVTGNSNGMVQLLEFETLRLIYRVDAADHGVRGLSFSPDGQRFMDVRGSQCNVWEPAVLLGMAKRAGPSAEPAEREPVIKGTDGDEVEITSIQLHDSEDFFFVGRSDGSVSLFDTASGEERSVLYKHTHQISVTNIVWGSQKRILASSDTASRFKVFALTPDSQLGWDVKANLIDRRANSMVIQLLLDPSNNFLLVSTEEYNSVWDLRTGQMVRMHVWQPPPSFCWINHPKSPAHHTLITKETATNFEWESPDATVQWAAIQTTSDEDPFSPSSRRVKNVSTFAHGEQLVVELALRYEQSTTDMLVFSLPPTDSKSWILQPAQGFNEGLGKKIRHVIGGYGSRLVFLDSQRWVCSVDAGLIESRSYVRHFPVPSDWQNQQRKLLMAVTRKGEILFVRQNEVAIISRGLEFGEKLEVGAEGGGPM</sequence>
<protein>
    <recommendedName>
        <fullName evidence="6">GPI inositol-deacylase</fullName>
    </recommendedName>
</protein>
<dbReference type="Pfam" id="PF22939">
    <property type="entry name" value="WHD_GPIID"/>
    <property type="match status" value="1"/>
</dbReference>
<dbReference type="InterPro" id="IPR036322">
    <property type="entry name" value="WD40_repeat_dom_sf"/>
</dbReference>
<dbReference type="SUPFAM" id="SSF50978">
    <property type="entry name" value="WD40 repeat-like"/>
    <property type="match status" value="1"/>
</dbReference>
<keyword evidence="1" id="KW-0677">Repeat</keyword>
<feature type="domain" description="GPI inositol-deacylase winged helix" evidence="2">
    <location>
        <begin position="637"/>
        <end position="719"/>
    </location>
</feature>
<dbReference type="InterPro" id="IPR027417">
    <property type="entry name" value="P-loop_NTPase"/>
</dbReference>
<evidence type="ECO:0000259" key="2">
    <source>
        <dbReference type="Pfam" id="PF22939"/>
    </source>
</evidence>
<proteinExistence type="predicted"/>
<dbReference type="GeneID" id="98124577"/>
<dbReference type="PANTHER" id="PTHR10039">
    <property type="entry name" value="AMELOGENIN"/>
    <property type="match status" value="1"/>
</dbReference>
<dbReference type="Proteomes" id="UP001600064">
    <property type="component" value="Unassembled WGS sequence"/>
</dbReference>
<dbReference type="SUPFAM" id="SSF53474">
    <property type="entry name" value="alpha/beta-Hydrolases"/>
    <property type="match status" value="1"/>
</dbReference>
<organism evidence="4 5">
    <name type="scientific">Remersonia thermophila</name>
    <dbReference type="NCBI Taxonomy" id="72144"/>
    <lineage>
        <taxon>Eukaryota</taxon>
        <taxon>Fungi</taxon>
        <taxon>Dikarya</taxon>
        <taxon>Ascomycota</taxon>
        <taxon>Pezizomycotina</taxon>
        <taxon>Sordariomycetes</taxon>
        <taxon>Sordariomycetidae</taxon>
        <taxon>Sordariales</taxon>
        <taxon>Sordariales incertae sedis</taxon>
        <taxon>Remersonia</taxon>
    </lineage>
</organism>
<dbReference type="InterPro" id="IPR029058">
    <property type="entry name" value="AB_hydrolase_fold"/>
</dbReference>
<dbReference type="Gene3D" id="3.40.50.1820">
    <property type="entry name" value="alpha/beta hydrolase"/>
    <property type="match status" value="1"/>
</dbReference>
<dbReference type="Gene3D" id="2.130.10.10">
    <property type="entry name" value="YVTN repeat-like/Quinoprotein amine dehydrogenase"/>
    <property type="match status" value="2"/>
</dbReference>
<dbReference type="RefSeq" id="XP_070867421.1">
    <property type="nucleotide sequence ID" value="XM_071009933.1"/>
</dbReference>
<evidence type="ECO:0000313" key="5">
    <source>
        <dbReference type="Proteomes" id="UP001600064"/>
    </source>
</evidence>
<name>A0ABR4DGG7_9PEZI</name>
<evidence type="ECO:0000313" key="4">
    <source>
        <dbReference type="EMBL" id="KAL2268697.1"/>
    </source>
</evidence>
<gene>
    <name evidence="4" type="ORF">VTJ83DRAFT_3543</name>
</gene>
<evidence type="ECO:0000256" key="1">
    <source>
        <dbReference type="ARBA" id="ARBA00022737"/>
    </source>
</evidence>
<dbReference type="PANTHER" id="PTHR10039:SF16">
    <property type="entry name" value="GPI INOSITOL-DEACYLASE"/>
    <property type="match status" value="1"/>
</dbReference>
<dbReference type="InterPro" id="IPR001680">
    <property type="entry name" value="WD40_rpt"/>
</dbReference>
<dbReference type="SMART" id="SM00320">
    <property type="entry name" value="WD40"/>
    <property type="match status" value="7"/>
</dbReference>
<dbReference type="SUPFAM" id="SSF52540">
    <property type="entry name" value="P-loop containing nucleoside triphosphate hydrolases"/>
    <property type="match status" value="1"/>
</dbReference>